<gene>
    <name evidence="3" type="ORF">EVEC_LOCUS8006</name>
</gene>
<dbReference type="InterPro" id="IPR004087">
    <property type="entry name" value="KH_dom"/>
</dbReference>
<evidence type="ECO:0000313" key="5">
    <source>
        <dbReference type="WBParaSite" id="EVEC_0000852201-mRNA-1"/>
    </source>
</evidence>
<reference evidence="3 4" key="2">
    <citation type="submission" date="2018-10" db="EMBL/GenBank/DDBJ databases">
        <authorList>
            <consortium name="Pathogen Informatics"/>
        </authorList>
    </citation>
    <scope>NUCLEOTIDE SEQUENCE [LARGE SCALE GENOMIC DNA]</scope>
</reference>
<organism evidence="5">
    <name type="scientific">Enterobius vermicularis</name>
    <name type="common">Human pinworm</name>
    <dbReference type="NCBI Taxonomy" id="51028"/>
    <lineage>
        <taxon>Eukaryota</taxon>
        <taxon>Metazoa</taxon>
        <taxon>Ecdysozoa</taxon>
        <taxon>Nematoda</taxon>
        <taxon>Chromadorea</taxon>
        <taxon>Rhabditida</taxon>
        <taxon>Spirurina</taxon>
        <taxon>Oxyuridomorpha</taxon>
        <taxon>Oxyuroidea</taxon>
        <taxon>Oxyuridae</taxon>
        <taxon>Enterobius</taxon>
    </lineage>
</organism>
<feature type="domain" description="K Homology" evidence="2">
    <location>
        <begin position="43"/>
        <end position="122"/>
    </location>
</feature>
<dbReference type="SUPFAM" id="SSF54791">
    <property type="entry name" value="Eukaryotic type KH-domain (KH-domain type I)"/>
    <property type="match status" value="1"/>
</dbReference>
<sequence>MSDDMSRRIRLGRDQKRLFDAERFCGSNVEHCPDFLKQPQPSEEVTLAIEVPNADYPGIIGLSNCFQNEDSIPLIMQETGVRVQFPDVFPTGANANYVNQVKLIGFLEKVEEARKRIRKLFPVSIAFHLDYFHPNASQEKMKKAVDEKLFEQRLQYPHLKISILSRPAFVGQFFREIYQNADVSVCVIEGAMCHEKDIYDVCEAINSLFYKNEETEASRHFCVSWMNIPLPQQLAVTGFPDGFLMRLVSLKSNAAIFFPTPSDRHVGATMFYFTGTAKAAILARKYIQALLPVSLTFEVEHVDLVEQQNAPFCCREGSGLDVKVHIKSSSEFERVFNDDPIRDQVTIESAELNLDSVYKTRTMILKMPENVSCNLVPEDYKFVEEDFRTLVRENNRFVASSETWMPLRSGVTRVPPFDSKVPAPYCSSDVQRPLSGWPESVRPLQACFVGNVRPATAFNGPVFMPSAGPQWGPSLQHSSSLPSFGYQQYHSPSATIISDDRSFADSKADHSQCSSNDAPTTAVQQLLDSFKPGKSGSSGFKRHGGTSRPTQYV</sequence>
<dbReference type="WBParaSite" id="EVEC_0000852201-mRNA-1">
    <property type="protein sequence ID" value="EVEC_0000852201-mRNA-1"/>
    <property type="gene ID" value="EVEC_0000852201"/>
</dbReference>
<accession>A0A0N4VD52</accession>
<proteinExistence type="predicted"/>
<evidence type="ECO:0000313" key="3">
    <source>
        <dbReference type="EMBL" id="VDD93255.1"/>
    </source>
</evidence>
<feature type="compositionally biased region" description="Low complexity" evidence="1">
    <location>
        <begin position="529"/>
        <end position="539"/>
    </location>
</feature>
<dbReference type="STRING" id="51028.A0A0N4VD52"/>
<dbReference type="Pfam" id="PF22801">
    <property type="entry name" value="KH_GLD-3_1st"/>
    <property type="match status" value="1"/>
</dbReference>
<name>A0A0N4VD52_ENTVE</name>
<dbReference type="OrthoDB" id="271862at2759"/>
<evidence type="ECO:0000256" key="1">
    <source>
        <dbReference type="SAM" id="MobiDB-lite"/>
    </source>
</evidence>
<dbReference type="Proteomes" id="UP000274131">
    <property type="component" value="Unassembled WGS sequence"/>
</dbReference>
<dbReference type="AlphaFoldDB" id="A0A0N4VD52"/>
<evidence type="ECO:0000313" key="4">
    <source>
        <dbReference type="Proteomes" id="UP000274131"/>
    </source>
</evidence>
<dbReference type="Gene3D" id="3.30.310.270">
    <property type="match status" value="2"/>
</dbReference>
<feature type="region of interest" description="Disordered" evidence="1">
    <location>
        <begin position="527"/>
        <end position="553"/>
    </location>
</feature>
<evidence type="ECO:0000259" key="2">
    <source>
        <dbReference type="SMART" id="SM00322"/>
    </source>
</evidence>
<protein>
    <submittedName>
        <fullName evidence="5">KH domain-containing protein</fullName>
    </submittedName>
</protein>
<dbReference type="InterPro" id="IPR036612">
    <property type="entry name" value="KH_dom_type_1_sf"/>
</dbReference>
<dbReference type="SMART" id="SM00322">
    <property type="entry name" value="KH"/>
    <property type="match status" value="1"/>
</dbReference>
<dbReference type="EMBL" id="UXUI01009211">
    <property type="protein sequence ID" value="VDD93255.1"/>
    <property type="molecule type" value="Genomic_DNA"/>
</dbReference>
<keyword evidence="4" id="KW-1185">Reference proteome</keyword>
<reference evidence="5" key="1">
    <citation type="submission" date="2016-04" db="UniProtKB">
        <authorList>
            <consortium name="WormBaseParasite"/>
        </authorList>
    </citation>
    <scope>IDENTIFICATION</scope>
</reference>
<dbReference type="GO" id="GO:0003723">
    <property type="term" value="F:RNA binding"/>
    <property type="evidence" value="ECO:0007669"/>
    <property type="project" value="InterPro"/>
</dbReference>